<dbReference type="Gene3D" id="1.10.10.10">
    <property type="entry name" value="Winged helix-like DNA-binding domain superfamily/Winged helix DNA-binding domain"/>
    <property type="match status" value="1"/>
</dbReference>
<keyword evidence="2" id="KW-0804">Transcription</keyword>
<organism evidence="5 6">
    <name type="scientific">Salinirubrum litoreum</name>
    <dbReference type="NCBI Taxonomy" id="1126234"/>
    <lineage>
        <taxon>Archaea</taxon>
        <taxon>Methanobacteriati</taxon>
        <taxon>Methanobacteriota</taxon>
        <taxon>Stenosarchaea group</taxon>
        <taxon>Halobacteria</taxon>
        <taxon>Halobacteriales</taxon>
        <taxon>Haloferacaceae</taxon>
        <taxon>Salinirubrum</taxon>
    </lineage>
</organism>
<evidence type="ECO:0000259" key="4">
    <source>
        <dbReference type="Pfam" id="PF15915"/>
    </source>
</evidence>
<keyword evidence="6" id="KW-1185">Reference proteome</keyword>
<evidence type="ECO:0000313" key="5">
    <source>
        <dbReference type="EMBL" id="MFC5367266.1"/>
    </source>
</evidence>
<name>A0ABD5RB73_9EURY</name>
<dbReference type="Pfam" id="PF15915">
    <property type="entry name" value="BAT"/>
    <property type="match status" value="1"/>
</dbReference>
<dbReference type="InterPro" id="IPR036388">
    <property type="entry name" value="WH-like_DNA-bd_sf"/>
</dbReference>
<feature type="domain" description="Bacterioopsin transcriptional activator GAF and HTH associated" evidence="4">
    <location>
        <begin position="5"/>
        <end position="141"/>
    </location>
</feature>
<accession>A0ABD5RB73</accession>
<reference evidence="5 6" key="1">
    <citation type="journal article" date="2019" name="Int. J. Syst. Evol. Microbiol.">
        <title>The Global Catalogue of Microorganisms (GCM) 10K type strain sequencing project: providing services to taxonomists for standard genome sequencing and annotation.</title>
        <authorList>
            <consortium name="The Broad Institute Genomics Platform"/>
            <consortium name="The Broad Institute Genome Sequencing Center for Infectious Disease"/>
            <person name="Wu L."/>
            <person name="Ma J."/>
        </authorList>
    </citation>
    <scope>NUCLEOTIDE SEQUENCE [LARGE SCALE GENOMIC DNA]</scope>
    <source>
        <strain evidence="5 6">CGMCC 1.12237</strain>
    </source>
</reference>
<comment type="caution">
    <text evidence="5">The sequence shown here is derived from an EMBL/GenBank/DDBJ whole genome shotgun (WGS) entry which is preliminary data.</text>
</comment>
<dbReference type="PANTHER" id="PTHR34236:SF1">
    <property type="entry name" value="DIMETHYL SULFOXIDE REDUCTASE TRANSCRIPTIONAL ACTIVATOR"/>
    <property type="match status" value="1"/>
</dbReference>
<keyword evidence="1" id="KW-0805">Transcription regulation</keyword>
<feature type="domain" description="HTH bat-type" evidence="3">
    <location>
        <begin position="156"/>
        <end position="204"/>
    </location>
</feature>
<dbReference type="PANTHER" id="PTHR34236">
    <property type="entry name" value="DIMETHYL SULFOXIDE REDUCTASE TRANSCRIPTIONAL ACTIVATOR"/>
    <property type="match status" value="1"/>
</dbReference>
<sequence length="224" mass="25137">MTVVAEFRIPAELFAFEQTLAESPSAVIEIERVAAAKEVLTPYFWVSDCALDTFDAVAREDPSVTNLDRLDVFEQAALYRADWTDRIDAVAFAYTDAGAVIVEATGQHGAWELRMRFDDRESLHVFRDYCDRNEIDFTLLRLYDPDADHVGARHGLTEKQADALTTAWNLGYFETPRRATLADVGEALGVSSQSVSQRLRRAHQTWVETALTVTPPDHEPEASI</sequence>
<dbReference type="Proteomes" id="UP001596201">
    <property type="component" value="Unassembled WGS sequence"/>
</dbReference>
<proteinExistence type="predicted"/>
<protein>
    <submittedName>
        <fullName evidence="5">Helix-turn-helix domain-containing protein</fullName>
    </submittedName>
</protein>
<evidence type="ECO:0000256" key="1">
    <source>
        <dbReference type="ARBA" id="ARBA00023015"/>
    </source>
</evidence>
<dbReference type="InterPro" id="IPR007050">
    <property type="entry name" value="HTH_bacterioopsin"/>
</dbReference>
<gene>
    <name evidence="5" type="ORF">ACFPJ5_09960</name>
</gene>
<dbReference type="InterPro" id="IPR031803">
    <property type="entry name" value="BAT_GAF/HTH-assoc"/>
</dbReference>
<evidence type="ECO:0000259" key="3">
    <source>
        <dbReference type="Pfam" id="PF04967"/>
    </source>
</evidence>
<dbReference type="AlphaFoldDB" id="A0ABD5RB73"/>
<dbReference type="Pfam" id="PF04967">
    <property type="entry name" value="HTH_10"/>
    <property type="match status" value="1"/>
</dbReference>
<evidence type="ECO:0000256" key="2">
    <source>
        <dbReference type="ARBA" id="ARBA00023163"/>
    </source>
</evidence>
<dbReference type="EMBL" id="JBHSKX010000002">
    <property type="protein sequence ID" value="MFC5367266.1"/>
    <property type="molecule type" value="Genomic_DNA"/>
</dbReference>
<dbReference type="RefSeq" id="WP_227229528.1">
    <property type="nucleotide sequence ID" value="NZ_JAJCVJ010000002.1"/>
</dbReference>
<evidence type="ECO:0000313" key="6">
    <source>
        <dbReference type="Proteomes" id="UP001596201"/>
    </source>
</evidence>